<comment type="caution">
    <text evidence="3">The sequence shown here is derived from an EMBL/GenBank/DDBJ whole genome shotgun (WGS) entry which is preliminary data.</text>
</comment>
<accession>A0A090W811</accession>
<dbReference type="Pfam" id="PF05684">
    <property type="entry name" value="DUF819"/>
    <property type="match status" value="1"/>
</dbReference>
<sequence>MFIHVALLFLVAKIIKAPYFFLAVGSKANIGGAASAPVVAAAFHPSLATVGVLLAVFGYVVGTYGAMLCAELMKIAAGG</sequence>
<dbReference type="Proteomes" id="UP000029641">
    <property type="component" value="Unassembled WGS sequence"/>
</dbReference>
<dbReference type="Proteomes" id="UP000029646">
    <property type="component" value="Unassembled WGS sequence"/>
</dbReference>
<reference evidence="4 5" key="1">
    <citation type="journal article" date="2014" name="Genome Announc.">
        <title>Draft Genome Sequence of Marine Flavobacterium Jejuia pallidilutea Strain 11shimoA1 and Pigmentation Mutants.</title>
        <authorList>
            <person name="Takatani N."/>
            <person name="Nakanishi M."/>
            <person name="Meirelles P."/>
            <person name="Mino S."/>
            <person name="Suda W."/>
            <person name="Oshima K."/>
            <person name="Hattori M."/>
            <person name="Ohkuma M."/>
            <person name="Hosokawa M."/>
            <person name="Miyashita K."/>
            <person name="Thompson F.L."/>
            <person name="Niwa A."/>
            <person name="Sawabe T."/>
            <person name="Sawabe T."/>
        </authorList>
    </citation>
    <scope>NUCLEOTIDE SEQUENCE [LARGE SCALE GENOMIC DNA]</scope>
    <source>
        <strain evidence="2 4">JCM 19301</strain>
        <strain evidence="3">JCM 19302</strain>
        <strain evidence="5">JCM19302</strain>
    </source>
</reference>
<evidence type="ECO:0000313" key="2">
    <source>
        <dbReference type="EMBL" id="GAL68160.1"/>
    </source>
</evidence>
<keyword evidence="1" id="KW-0812">Transmembrane</keyword>
<evidence type="ECO:0000313" key="4">
    <source>
        <dbReference type="Proteomes" id="UP000029641"/>
    </source>
</evidence>
<evidence type="ECO:0000256" key="1">
    <source>
        <dbReference type="SAM" id="Phobius"/>
    </source>
</evidence>
<dbReference type="InterPro" id="IPR008537">
    <property type="entry name" value="DUF819"/>
</dbReference>
<dbReference type="eggNOG" id="COG5505">
    <property type="taxonomic scope" value="Bacteria"/>
</dbReference>
<organism evidence="3 5">
    <name type="scientific">Jejuia pallidilutea</name>
    <dbReference type="NCBI Taxonomy" id="504487"/>
    <lineage>
        <taxon>Bacteria</taxon>
        <taxon>Pseudomonadati</taxon>
        <taxon>Bacteroidota</taxon>
        <taxon>Flavobacteriia</taxon>
        <taxon>Flavobacteriales</taxon>
        <taxon>Flavobacteriaceae</taxon>
        <taxon>Jejuia</taxon>
    </lineage>
</organism>
<dbReference type="EMBL" id="BBNS01000014">
    <property type="protein sequence ID" value="GAL71589.1"/>
    <property type="molecule type" value="Genomic_DNA"/>
</dbReference>
<feature type="transmembrane region" description="Helical" evidence="1">
    <location>
        <begin position="47"/>
        <end position="70"/>
    </location>
</feature>
<gene>
    <name evidence="2" type="ORF">JCM19301_302</name>
    <name evidence="3" type="ORF">JCM19302_3079</name>
</gene>
<dbReference type="AlphaFoldDB" id="A0A090W811"/>
<protein>
    <submittedName>
        <fullName evidence="3">DUF819 domain-containing protein</fullName>
    </submittedName>
</protein>
<keyword evidence="1" id="KW-1133">Transmembrane helix</keyword>
<name>A0A090W811_9FLAO</name>
<proteinExistence type="predicted"/>
<evidence type="ECO:0000313" key="5">
    <source>
        <dbReference type="Proteomes" id="UP000029646"/>
    </source>
</evidence>
<keyword evidence="1" id="KW-0472">Membrane</keyword>
<dbReference type="EMBL" id="BBNR01000017">
    <property type="protein sequence ID" value="GAL68160.1"/>
    <property type="molecule type" value="Genomic_DNA"/>
</dbReference>
<evidence type="ECO:0000313" key="3">
    <source>
        <dbReference type="EMBL" id="GAL71589.1"/>
    </source>
</evidence>